<name>A0A8E2JU06_9PEZI</name>
<evidence type="ECO:0000313" key="1">
    <source>
        <dbReference type="EMBL" id="OCL09109.1"/>
    </source>
</evidence>
<protein>
    <submittedName>
        <fullName evidence="1">Uncharacterized protein</fullName>
    </submittedName>
</protein>
<sequence length="178" mass="19520">MAGSPQTSQVEFKACMDLPVCRPGLAIKAMDLLVRRKTSTALLMAMLVRALLCISLSRVLPTTMDSDLACALVKTLTLTNSLAIRDIRSLSSVAHSIESHTEVSLPQVTTSGNNLPTAFVPDSTIFLLSYSFLASHMGLFHVLHSFLPLKSGTITLWPLSYTRFDCRGRLGMRQSFRC</sequence>
<dbReference type="AlphaFoldDB" id="A0A8E2JU06"/>
<dbReference type="EMBL" id="KV749508">
    <property type="protein sequence ID" value="OCL09109.1"/>
    <property type="molecule type" value="Genomic_DNA"/>
</dbReference>
<organism evidence="1 2">
    <name type="scientific">Glonium stellatum</name>
    <dbReference type="NCBI Taxonomy" id="574774"/>
    <lineage>
        <taxon>Eukaryota</taxon>
        <taxon>Fungi</taxon>
        <taxon>Dikarya</taxon>
        <taxon>Ascomycota</taxon>
        <taxon>Pezizomycotina</taxon>
        <taxon>Dothideomycetes</taxon>
        <taxon>Pleosporomycetidae</taxon>
        <taxon>Gloniales</taxon>
        <taxon>Gloniaceae</taxon>
        <taxon>Glonium</taxon>
    </lineage>
</organism>
<proteinExistence type="predicted"/>
<dbReference type="Proteomes" id="UP000250140">
    <property type="component" value="Unassembled WGS sequence"/>
</dbReference>
<gene>
    <name evidence="1" type="ORF">AOQ84DRAFT_28449</name>
</gene>
<reference evidence="1 2" key="1">
    <citation type="journal article" date="2016" name="Nat. Commun.">
        <title>Ectomycorrhizal ecology is imprinted in the genome of the dominant symbiotic fungus Cenococcum geophilum.</title>
        <authorList>
            <consortium name="DOE Joint Genome Institute"/>
            <person name="Peter M."/>
            <person name="Kohler A."/>
            <person name="Ohm R.A."/>
            <person name="Kuo A."/>
            <person name="Krutzmann J."/>
            <person name="Morin E."/>
            <person name="Arend M."/>
            <person name="Barry K.W."/>
            <person name="Binder M."/>
            <person name="Choi C."/>
            <person name="Clum A."/>
            <person name="Copeland A."/>
            <person name="Grisel N."/>
            <person name="Haridas S."/>
            <person name="Kipfer T."/>
            <person name="LaButti K."/>
            <person name="Lindquist E."/>
            <person name="Lipzen A."/>
            <person name="Maire R."/>
            <person name="Meier B."/>
            <person name="Mihaltcheva S."/>
            <person name="Molinier V."/>
            <person name="Murat C."/>
            <person name="Poggeler S."/>
            <person name="Quandt C.A."/>
            <person name="Sperisen C."/>
            <person name="Tritt A."/>
            <person name="Tisserant E."/>
            <person name="Crous P.W."/>
            <person name="Henrissat B."/>
            <person name="Nehls U."/>
            <person name="Egli S."/>
            <person name="Spatafora J.W."/>
            <person name="Grigoriev I.V."/>
            <person name="Martin F.M."/>
        </authorList>
    </citation>
    <scope>NUCLEOTIDE SEQUENCE [LARGE SCALE GENOMIC DNA]</scope>
    <source>
        <strain evidence="1 2">CBS 207.34</strain>
    </source>
</reference>
<evidence type="ECO:0000313" key="2">
    <source>
        <dbReference type="Proteomes" id="UP000250140"/>
    </source>
</evidence>
<accession>A0A8E2JU06</accession>
<keyword evidence="2" id="KW-1185">Reference proteome</keyword>